<dbReference type="GO" id="GO:0005085">
    <property type="term" value="F:guanyl-nucleotide exchange factor activity"/>
    <property type="evidence" value="ECO:0007669"/>
    <property type="project" value="UniProtKB-KW"/>
</dbReference>
<dbReference type="SUPFAM" id="SSF46966">
    <property type="entry name" value="Spectrin repeat"/>
    <property type="match status" value="1"/>
</dbReference>
<feature type="domain" description="DH" evidence="8">
    <location>
        <begin position="432"/>
        <end position="612"/>
    </location>
</feature>
<evidence type="ECO:0000313" key="9">
    <source>
        <dbReference type="Ensembl" id="ENSSANP00000062025.1"/>
    </source>
</evidence>
<dbReference type="Gene3D" id="1.20.900.10">
    <property type="entry name" value="Dbl homology (DH) domain"/>
    <property type="match status" value="1"/>
</dbReference>
<dbReference type="InterPro" id="IPR051336">
    <property type="entry name" value="RhoGEF_Guanine_NuclExch_SF"/>
</dbReference>
<dbReference type="InterPro" id="IPR001452">
    <property type="entry name" value="SH3_domain"/>
</dbReference>
<feature type="domain" description="SH3" evidence="6">
    <location>
        <begin position="854"/>
        <end position="892"/>
    </location>
</feature>
<evidence type="ECO:0000256" key="1">
    <source>
        <dbReference type="ARBA" id="ARBA00022443"/>
    </source>
</evidence>
<evidence type="ECO:0000256" key="4">
    <source>
        <dbReference type="PROSITE-ProRule" id="PRU00192"/>
    </source>
</evidence>
<dbReference type="InterPro" id="IPR055251">
    <property type="entry name" value="SOS1_NGEF_PH"/>
</dbReference>
<dbReference type="PROSITE" id="PS50010">
    <property type="entry name" value="DH_2"/>
    <property type="match status" value="1"/>
</dbReference>
<dbReference type="GO" id="GO:0035025">
    <property type="term" value="P:positive regulation of Rho protein signal transduction"/>
    <property type="evidence" value="ECO:0007669"/>
    <property type="project" value="TreeGrafter"/>
</dbReference>
<evidence type="ECO:0000313" key="10">
    <source>
        <dbReference type="Proteomes" id="UP000472260"/>
    </source>
</evidence>
<keyword evidence="10" id="KW-1185">Reference proteome</keyword>
<dbReference type="Pfam" id="PF23289">
    <property type="entry name" value="Spectrin_5"/>
    <property type="match status" value="1"/>
</dbReference>
<dbReference type="Pfam" id="PF22697">
    <property type="entry name" value="SOS1_NGEF_PH"/>
    <property type="match status" value="1"/>
</dbReference>
<dbReference type="PANTHER" id="PTHR22826">
    <property type="entry name" value="RHO GUANINE EXCHANGE FACTOR-RELATED"/>
    <property type="match status" value="1"/>
</dbReference>
<evidence type="ECO:0000259" key="8">
    <source>
        <dbReference type="PROSITE" id="PS50010"/>
    </source>
</evidence>
<keyword evidence="3" id="KW-0344">Guanine-nucleotide releasing factor</keyword>
<evidence type="ECO:0000256" key="3">
    <source>
        <dbReference type="ARBA" id="ARBA00022658"/>
    </source>
</evidence>
<dbReference type="GO" id="GO:0005737">
    <property type="term" value="C:cytoplasm"/>
    <property type="evidence" value="ECO:0007669"/>
    <property type="project" value="TreeGrafter"/>
</dbReference>
<reference evidence="9" key="1">
    <citation type="submission" date="2025-08" db="UniProtKB">
        <authorList>
            <consortium name="Ensembl"/>
        </authorList>
    </citation>
    <scope>IDENTIFICATION</scope>
</reference>
<protein>
    <submittedName>
        <fullName evidence="9">Guanine nucleotide exchange factor DBS-like</fullName>
    </submittedName>
</protein>
<dbReference type="InterPro" id="IPR035534">
    <property type="entry name" value="DBS_PH"/>
</dbReference>
<dbReference type="Ensembl" id="ENSSANT00000065963.1">
    <property type="protein sequence ID" value="ENSSANP00000062025.1"/>
    <property type="gene ID" value="ENSSANG00000030906.1"/>
</dbReference>
<dbReference type="SUPFAM" id="SSF48065">
    <property type="entry name" value="DBL homology domain (DH-domain)"/>
    <property type="match status" value="1"/>
</dbReference>
<evidence type="ECO:0000256" key="2">
    <source>
        <dbReference type="ARBA" id="ARBA00022553"/>
    </source>
</evidence>
<sequence>MKVPVIMLSSVTELHSYIDRTQLTQELGGTQEYCHEKWISHRTAIEGFALMVKKTAQTLQSFGTELAETELPNDVEATSNLLTVHTDKKDKMKEDLRIALCQGSRLLESINEPLVKDPDYTMNQDELENLATVQRLLGQLDETEMAFDDFWDKHQTKLEQCLQLRHFEQNFREVRAHLDMVYDRLSGFSEVGVSPAHVEHILKELTNHEERHSTAKTLTLACDADQLIEASHYAVDSILPKCSELRAVCEEISSILKAKKAYLLKAMELHQCLEKATKWCDDGIYLLASQPVDKCQSQDGAESALQEIERFLETANQHKLTDLSGIWRDYESVLTQDFRVDKVFQKQLSMQEMFEKRRVSLKKLAAKQTRPVQPVAPRPEAIIKSPISSPGISSLGSALLNGCLYLQGEMHLQNDGSRHPSVSDEEENFAVLRRHVMNELLETERAYVEELLCVLEGYGAEMDNPAMAHLIPNTLLHKKDILFGNMPEIYQFHKKTFLRELEAYTDYPELVGRCFLERMTDLQIYEKYCQNKPRSESLWRQCSDCAFFQECQKKLEHKLGLDSYLLKPVQRITKYQLLLKELLKYSKGCEGEDDLQEALSSILGILKAVNDSMHLIAITGYEGNLSDLGRLMMQGSFSVWTEHKKGHAKVKDLARFKPMQRHLFLHEKALLFCKKREENGEGYEKAPSYSFKHSLSMSAVGITENAKGDNKKFEIWCNSREEVYIVQAPTPEIKTAWVNEIRKVLTGQLKAYRGEINSPLIPLFRCLTMSQMSRLFHSSSLPQGFSKASLSVDASEENDGYSSAEDPMNSDPEDEGGKKLVSQCGPASRFLESHPCLFADIFSLATDGVCVCVQSPGRYVVVADHDKNVPQELTVKSGDSVQLVREGDDGRW</sequence>
<keyword evidence="2" id="KW-0597">Phosphoprotein</keyword>
<dbReference type="PROSITE" id="PS50002">
    <property type="entry name" value="SH3"/>
    <property type="match status" value="1"/>
</dbReference>
<dbReference type="CDD" id="cd01227">
    <property type="entry name" value="PH_Dbs"/>
    <property type="match status" value="1"/>
</dbReference>
<dbReference type="InterPro" id="IPR056466">
    <property type="entry name" value="Spectrin_DBS"/>
</dbReference>
<dbReference type="Proteomes" id="UP000472260">
    <property type="component" value="Unassembled WGS sequence"/>
</dbReference>
<feature type="domain" description="PH" evidence="7">
    <location>
        <begin position="630"/>
        <end position="746"/>
    </location>
</feature>
<dbReference type="AlphaFoldDB" id="A0A671PV75"/>
<accession>A0A671PV75</accession>
<dbReference type="InterPro" id="IPR001849">
    <property type="entry name" value="PH_domain"/>
</dbReference>
<dbReference type="InterPro" id="IPR001331">
    <property type="entry name" value="GDS_CDC24_CS"/>
</dbReference>
<dbReference type="SUPFAM" id="SSF50729">
    <property type="entry name" value="PH domain-like"/>
    <property type="match status" value="1"/>
</dbReference>
<dbReference type="InterPro" id="IPR011993">
    <property type="entry name" value="PH-like_dom_sf"/>
</dbReference>
<feature type="region of interest" description="Disordered" evidence="5">
    <location>
        <begin position="796"/>
        <end position="820"/>
    </location>
</feature>
<dbReference type="PANTHER" id="PTHR22826:SF115">
    <property type="entry name" value="GUANINE NUCLEOTIDE EXCHANGE FACTOR DBS"/>
    <property type="match status" value="1"/>
</dbReference>
<dbReference type="GO" id="GO:0035556">
    <property type="term" value="P:intracellular signal transduction"/>
    <property type="evidence" value="ECO:0007669"/>
    <property type="project" value="InterPro"/>
</dbReference>
<name>A0A671PV75_9TELE</name>
<dbReference type="PROSITE" id="PS50003">
    <property type="entry name" value="PH_DOMAIN"/>
    <property type="match status" value="1"/>
</dbReference>
<evidence type="ECO:0000256" key="5">
    <source>
        <dbReference type="SAM" id="MobiDB-lite"/>
    </source>
</evidence>
<dbReference type="SMART" id="SM00233">
    <property type="entry name" value="PH"/>
    <property type="match status" value="1"/>
</dbReference>
<dbReference type="FunFam" id="2.30.29.30:FF:000078">
    <property type="entry name" value="Guanine nucleotide exchange factor DBS"/>
    <property type="match status" value="1"/>
</dbReference>
<evidence type="ECO:0000259" key="7">
    <source>
        <dbReference type="PROSITE" id="PS50003"/>
    </source>
</evidence>
<organism evidence="9 10">
    <name type="scientific">Sinocyclocheilus anshuiensis</name>
    <dbReference type="NCBI Taxonomy" id="1608454"/>
    <lineage>
        <taxon>Eukaryota</taxon>
        <taxon>Metazoa</taxon>
        <taxon>Chordata</taxon>
        <taxon>Craniata</taxon>
        <taxon>Vertebrata</taxon>
        <taxon>Euteleostomi</taxon>
        <taxon>Actinopterygii</taxon>
        <taxon>Neopterygii</taxon>
        <taxon>Teleostei</taxon>
        <taxon>Ostariophysi</taxon>
        <taxon>Cypriniformes</taxon>
        <taxon>Cyprinidae</taxon>
        <taxon>Cyprininae</taxon>
        <taxon>Sinocyclocheilus</taxon>
    </lineage>
</organism>
<dbReference type="InterPro" id="IPR000219">
    <property type="entry name" value="DH_dom"/>
</dbReference>
<dbReference type="Gene3D" id="2.30.29.30">
    <property type="entry name" value="Pleckstrin-homology domain (PH domain)/Phosphotyrosine-binding domain (PTB)"/>
    <property type="match status" value="1"/>
</dbReference>
<reference evidence="9" key="2">
    <citation type="submission" date="2025-09" db="UniProtKB">
        <authorList>
            <consortium name="Ensembl"/>
        </authorList>
    </citation>
    <scope>IDENTIFICATION</scope>
</reference>
<keyword evidence="1 4" id="KW-0728">SH3 domain</keyword>
<evidence type="ECO:0000259" key="6">
    <source>
        <dbReference type="PROSITE" id="PS50002"/>
    </source>
</evidence>
<dbReference type="Gene3D" id="1.20.58.60">
    <property type="match status" value="1"/>
</dbReference>
<proteinExistence type="predicted"/>
<dbReference type="CDD" id="cd00160">
    <property type="entry name" value="RhoGEF"/>
    <property type="match status" value="1"/>
</dbReference>
<dbReference type="Pfam" id="PF00621">
    <property type="entry name" value="RhoGEF"/>
    <property type="match status" value="1"/>
</dbReference>
<dbReference type="SMART" id="SM00325">
    <property type="entry name" value="RhoGEF"/>
    <property type="match status" value="1"/>
</dbReference>
<gene>
    <name evidence="9" type="primary">LOC107676858</name>
</gene>
<dbReference type="PROSITE" id="PS00741">
    <property type="entry name" value="DH_1"/>
    <property type="match status" value="1"/>
</dbReference>
<dbReference type="InterPro" id="IPR035899">
    <property type="entry name" value="DBL_dom_sf"/>
</dbReference>